<reference evidence="3 4" key="1">
    <citation type="journal article" date="2014" name="BMC Genomics">
        <title>Genome and secretome analysis of the hemibiotrophic fungal pathogen, Moniliophthora roreri, which causes frosty pod rot disease of cacao: mechanisms of the biotrophic and necrotrophic phases.</title>
        <authorList>
            <person name="Meinhardt L.W."/>
            <person name="Costa G.G.L."/>
            <person name="Thomazella D.P.T."/>
            <person name="Teixeira P.J.P.L."/>
            <person name="Carazzolle M.F."/>
            <person name="Schuster S.C."/>
            <person name="Carlson J.E."/>
            <person name="Guiltinan M.J."/>
            <person name="Mieczkowski P."/>
            <person name="Farmer A."/>
            <person name="Ramaraj T."/>
            <person name="Crozier J."/>
            <person name="Davis R.E."/>
            <person name="Shao J."/>
            <person name="Melnick R.L."/>
            <person name="Pereira G.A.G."/>
            <person name="Bailey B.A."/>
        </authorList>
    </citation>
    <scope>NUCLEOTIDE SEQUENCE [LARGE SCALE GENOMIC DNA]</scope>
    <source>
        <strain evidence="3 4">MCA 2997</strain>
    </source>
</reference>
<protein>
    <submittedName>
        <fullName evidence="3">Uncharacterized protein</fullName>
    </submittedName>
</protein>
<evidence type="ECO:0000313" key="4">
    <source>
        <dbReference type="Proteomes" id="UP000017559"/>
    </source>
</evidence>
<name>V2XVV5_MONRO</name>
<organism evidence="3 4">
    <name type="scientific">Moniliophthora roreri (strain MCA 2997)</name>
    <name type="common">Cocoa frosty pod rot fungus</name>
    <name type="synonym">Crinipellis roreri</name>
    <dbReference type="NCBI Taxonomy" id="1381753"/>
    <lineage>
        <taxon>Eukaryota</taxon>
        <taxon>Fungi</taxon>
        <taxon>Dikarya</taxon>
        <taxon>Basidiomycota</taxon>
        <taxon>Agaricomycotina</taxon>
        <taxon>Agaricomycetes</taxon>
        <taxon>Agaricomycetidae</taxon>
        <taxon>Agaricales</taxon>
        <taxon>Marasmiineae</taxon>
        <taxon>Marasmiaceae</taxon>
        <taxon>Moniliophthora</taxon>
    </lineage>
</organism>
<accession>V2XVV5</accession>
<feature type="signal peptide" evidence="2">
    <location>
        <begin position="1"/>
        <end position="19"/>
    </location>
</feature>
<dbReference type="EMBL" id="AWSO01001520">
    <property type="protein sequence ID" value="ESK83539.1"/>
    <property type="molecule type" value="Genomic_DNA"/>
</dbReference>
<dbReference type="KEGG" id="mrr:Moror_4844"/>
<feature type="region of interest" description="Disordered" evidence="1">
    <location>
        <begin position="66"/>
        <end position="95"/>
    </location>
</feature>
<proteinExistence type="predicted"/>
<sequence>MWKAIIRSIFLSFIRLITSKKEWDIDQDFLREAHELNILKQNTVFNYTSHASYMGGAEANDDLEAEHYTMGPPTSDNSGGSDNNNDDSTNDSIEKSTVDPAADFAAVLTSASTGVTEGTVATYQSLMWQCTKFQQDHGFIKPNKEFFTSAPCKNAPELIISPQSDNCDSIKLDGTIWPKDKLHATYSHAQKQHASVTYRFGQDVWQSICLPAGFSLYGQSEALQGSSS</sequence>
<keyword evidence="4" id="KW-1185">Reference proteome</keyword>
<evidence type="ECO:0000256" key="2">
    <source>
        <dbReference type="SAM" id="SignalP"/>
    </source>
</evidence>
<feature type="compositionally biased region" description="Low complexity" evidence="1">
    <location>
        <begin position="74"/>
        <end position="83"/>
    </location>
</feature>
<evidence type="ECO:0000256" key="1">
    <source>
        <dbReference type="SAM" id="MobiDB-lite"/>
    </source>
</evidence>
<dbReference type="Proteomes" id="UP000017559">
    <property type="component" value="Unassembled WGS sequence"/>
</dbReference>
<feature type="chain" id="PRO_5004712828" evidence="2">
    <location>
        <begin position="20"/>
        <end position="228"/>
    </location>
</feature>
<gene>
    <name evidence="3" type="ORF">Moror_4844</name>
</gene>
<evidence type="ECO:0000313" key="3">
    <source>
        <dbReference type="EMBL" id="ESK83539.1"/>
    </source>
</evidence>
<dbReference type="AlphaFoldDB" id="V2XVV5"/>
<keyword evidence="2" id="KW-0732">Signal</keyword>
<dbReference type="HOGENOM" id="CLU_1215064_0_0_1"/>
<comment type="caution">
    <text evidence="3">The sequence shown here is derived from an EMBL/GenBank/DDBJ whole genome shotgun (WGS) entry which is preliminary data.</text>
</comment>